<organism evidence="1 2">
    <name type="scientific">Entotheonella factor</name>
    <dbReference type="NCBI Taxonomy" id="1429438"/>
    <lineage>
        <taxon>Bacteria</taxon>
        <taxon>Pseudomonadati</taxon>
        <taxon>Nitrospinota/Tectimicrobiota group</taxon>
        <taxon>Candidatus Tectimicrobiota</taxon>
        <taxon>Candidatus Entotheonellia</taxon>
        <taxon>Candidatus Entotheonellales</taxon>
        <taxon>Candidatus Entotheonellaceae</taxon>
        <taxon>Candidatus Entotheonella</taxon>
    </lineage>
</organism>
<keyword evidence="2" id="KW-1185">Reference proteome</keyword>
<accession>W4LHZ1</accession>
<name>W4LHZ1_ENTF1</name>
<evidence type="ECO:0008006" key="3">
    <source>
        <dbReference type="Google" id="ProtNLM"/>
    </source>
</evidence>
<sequence>MQLFDAYKYIRPCLGYRVAGDTALIQEHEEGVFLAIVDVLGHGRAAHALARTIQSFLLSHVSANLISLMNNLHAHIHGSRGACVGLC</sequence>
<dbReference type="HOGENOM" id="CLU_2477565_0_0_7"/>
<dbReference type="Gene3D" id="3.60.40.10">
    <property type="entry name" value="PPM-type phosphatase domain"/>
    <property type="match status" value="1"/>
</dbReference>
<proteinExistence type="predicted"/>
<dbReference type="EMBL" id="AZHW01000652">
    <property type="protein sequence ID" value="ETW97534.1"/>
    <property type="molecule type" value="Genomic_DNA"/>
</dbReference>
<protein>
    <recommendedName>
        <fullName evidence="3">PPM-type phosphatase domain-containing protein</fullName>
    </recommendedName>
</protein>
<evidence type="ECO:0000313" key="2">
    <source>
        <dbReference type="Proteomes" id="UP000019141"/>
    </source>
</evidence>
<dbReference type="Proteomes" id="UP000019141">
    <property type="component" value="Unassembled WGS sequence"/>
</dbReference>
<reference evidence="1 2" key="1">
    <citation type="journal article" date="2014" name="Nature">
        <title>An environmental bacterial taxon with a large and distinct metabolic repertoire.</title>
        <authorList>
            <person name="Wilson M.C."/>
            <person name="Mori T."/>
            <person name="Ruckert C."/>
            <person name="Uria A.R."/>
            <person name="Helf M.J."/>
            <person name="Takada K."/>
            <person name="Gernert C."/>
            <person name="Steffens U.A."/>
            <person name="Heycke N."/>
            <person name="Schmitt S."/>
            <person name="Rinke C."/>
            <person name="Helfrich E.J."/>
            <person name="Brachmann A.O."/>
            <person name="Gurgui C."/>
            <person name="Wakimoto T."/>
            <person name="Kracht M."/>
            <person name="Crusemann M."/>
            <person name="Hentschel U."/>
            <person name="Abe I."/>
            <person name="Matsunaga S."/>
            <person name="Kalinowski J."/>
            <person name="Takeyama H."/>
            <person name="Piel J."/>
        </authorList>
    </citation>
    <scope>NUCLEOTIDE SEQUENCE [LARGE SCALE GENOMIC DNA]</scope>
    <source>
        <strain evidence="2">TSY1</strain>
    </source>
</reference>
<gene>
    <name evidence="1" type="ORF">ETSY1_22260</name>
</gene>
<comment type="caution">
    <text evidence="1">The sequence shown here is derived from an EMBL/GenBank/DDBJ whole genome shotgun (WGS) entry which is preliminary data.</text>
</comment>
<dbReference type="AlphaFoldDB" id="W4LHZ1"/>
<evidence type="ECO:0000313" key="1">
    <source>
        <dbReference type="EMBL" id="ETW97534.1"/>
    </source>
</evidence>
<dbReference type="InterPro" id="IPR036457">
    <property type="entry name" value="PPM-type-like_dom_sf"/>
</dbReference>